<gene>
    <name evidence="1" type="ORF">A6770_21240</name>
</gene>
<organism evidence="1 2">
    <name type="scientific">Nostoc minutum NIES-26</name>
    <dbReference type="NCBI Taxonomy" id="1844469"/>
    <lineage>
        <taxon>Bacteria</taxon>
        <taxon>Bacillati</taxon>
        <taxon>Cyanobacteriota</taxon>
        <taxon>Cyanophyceae</taxon>
        <taxon>Nostocales</taxon>
        <taxon>Nostocaceae</taxon>
        <taxon>Nostoc</taxon>
    </lineage>
</organism>
<dbReference type="PANTHER" id="PTHR34129">
    <property type="entry name" value="BLR1139 PROTEIN"/>
    <property type="match status" value="1"/>
</dbReference>
<evidence type="ECO:0000313" key="1">
    <source>
        <dbReference type="EMBL" id="RCJ30092.1"/>
    </source>
</evidence>
<evidence type="ECO:0000313" key="2">
    <source>
        <dbReference type="Proteomes" id="UP000252107"/>
    </source>
</evidence>
<dbReference type="Gene3D" id="3.20.170.20">
    <property type="entry name" value="Protein of unknown function DUF952"/>
    <property type="match status" value="1"/>
</dbReference>
<dbReference type="SUPFAM" id="SSF56399">
    <property type="entry name" value="ADP-ribosylation"/>
    <property type="match status" value="1"/>
</dbReference>
<dbReference type="Pfam" id="PF06108">
    <property type="entry name" value="DUF952"/>
    <property type="match status" value="1"/>
</dbReference>
<sequence>MNTILHITQLKQWQQAKSIGSYRSETLDSEGFIHCSKSIQIIKVANSFFFNQKGLVLLFIDSDRVKAEIRYEEAEIGELFPHIYGELNVDAVYKVIDFEPGEDGFFELPQEATDLE</sequence>
<keyword evidence="2" id="KW-1185">Reference proteome</keyword>
<reference evidence="1" key="1">
    <citation type="submission" date="2016-04" db="EMBL/GenBank/DDBJ databases">
        <authorList>
            <person name="Tabuchi Yagui T.R."/>
        </authorList>
    </citation>
    <scope>NUCLEOTIDE SEQUENCE [LARGE SCALE GENOMIC DNA]</scope>
    <source>
        <strain evidence="1">NIES-26</strain>
    </source>
</reference>
<comment type="caution">
    <text evidence="1">The sequence shown here is derived from an EMBL/GenBank/DDBJ whole genome shotgun (WGS) entry which is preliminary data.</text>
</comment>
<proteinExistence type="predicted"/>
<dbReference type="AlphaFoldDB" id="A0A367R3S5"/>
<dbReference type="PANTHER" id="PTHR34129:SF1">
    <property type="entry name" value="DUF952 DOMAIN-CONTAINING PROTEIN"/>
    <property type="match status" value="1"/>
</dbReference>
<protein>
    <recommendedName>
        <fullName evidence="3">DUF952 domain-containing protein</fullName>
    </recommendedName>
</protein>
<dbReference type="Proteomes" id="UP000252107">
    <property type="component" value="Unassembled WGS sequence"/>
</dbReference>
<dbReference type="InterPro" id="IPR009297">
    <property type="entry name" value="DUF952"/>
</dbReference>
<accession>A0A367R3S5</accession>
<evidence type="ECO:0008006" key="3">
    <source>
        <dbReference type="Google" id="ProtNLM"/>
    </source>
</evidence>
<name>A0A367R3S5_9NOSO</name>
<dbReference type="EMBL" id="LXQD01000277">
    <property type="protein sequence ID" value="RCJ30092.1"/>
    <property type="molecule type" value="Genomic_DNA"/>
</dbReference>